<evidence type="ECO:0000313" key="2">
    <source>
        <dbReference type="EMBL" id="EGG00644.1"/>
    </source>
</evidence>
<comment type="similarity">
    <text evidence="1">Belongs to the asaB hydroxylase/desaturase family.</text>
</comment>
<accession>F4S407</accession>
<dbReference type="KEGG" id="mlr:MELLADRAFT_67671"/>
<dbReference type="RefSeq" id="XP_007416098.1">
    <property type="nucleotide sequence ID" value="XM_007416036.1"/>
</dbReference>
<dbReference type="VEuPathDB" id="FungiDB:MELLADRAFT_67671"/>
<name>F4S407_MELLP</name>
<dbReference type="InParanoid" id="F4S407"/>
<dbReference type="AlphaFoldDB" id="F4S407"/>
<evidence type="ECO:0000313" key="3">
    <source>
        <dbReference type="Proteomes" id="UP000001072"/>
    </source>
</evidence>
<dbReference type="OrthoDB" id="412788at2759"/>
<protein>
    <submittedName>
        <fullName evidence="2">Uncharacterized protein</fullName>
    </submittedName>
</protein>
<reference evidence="3" key="1">
    <citation type="journal article" date="2011" name="Proc. Natl. Acad. Sci. U.S.A.">
        <title>Obligate biotrophy features unraveled by the genomic analysis of rust fungi.</title>
        <authorList>
            <person name="Duplessis S."/>
            <person name="Cuomo C.A."/>
            <person name="Lin Y.-C."/>
            <person name="Aerts A."/>
            <person name="Tisserant E."/>
            <person name="Veneault-Fourrey C."/>
            <person name="Joly D.L."/>
            <person name="Hacquard S."/>
            <person name="Amselem J."/>
            <person name="Cantarel B.L."/>
            <person name="Chiu R."/>
            <person name="Coutinho P.M."/>
            <person name="Feau N."/>
            <person name="Field M."/>
            <person name="Frey P."/>
            <person name="Gelhaye E."/>
            <person name="Goldberg J."/>
            <person name="Grabherr M.G."/>
            <person name="Kodira C.D."/>
            <person name="Kohler A."/>
            <person name="Kuees U."/>
            <person name="Lindquist E.A."/>
            <person name="Lucas S.M."/>
            <person name="Mago R."/>
            <person name="Mauceli E."/>
            <person name="Morin E."/>
            <person name="Murat C."/>
            <person name="Pangilinan J.L."/>
            <person name="Park R."/>
            <person name="Pearson M."/>
            <person name="Quesneville H."/>
            <person name="Rouhier N."/>
            <person name="Sakthikumar S."/>
            <person name="Salamov A.A."/>
            <person name="Schmutz J."/>
            <person name="Selles B."/>
            <person name="Shapiro H."/>
            <person name="Tanguay P."/>
            <person name="Tuskan G.A."/>
            <person name="Henrissat B."/>
            <person name="Van de Peer Y."/>
            <person name="Rouze P."/>
            <person name="Ellis J.G."/>
            <person name="Dodds P.N."/>
            <person name="Schein J.E."/>
            <person name="Zhong S."/>
            <person name="Hamelin R.C."/>
            <person name="Grigoriev I.V."/>
            <person name="Szabo L.J."/>
            <person name="Martin F."/>
        </authorList>
    </citation>
    <scope>NUCLEOTIDE SEQUENCE [LARGE SCALE GENOMIC DNA]</scope>
    <source>
        <strain evidence="3">98AG31 / pathotype 3-4-7</strain>
    </source>
</reference>
<dbReference type="PANTHER" id="PTHR34598:SF3">
    <property type="entry name" value="OXIDOREDUCTASE AN1597"/>
    <property type="match status" value="1"/>
</dbReference>
<dbReference type="GeneID" id="18930874"/>
<sequence>MKKQIRDSFLKAGLAAEYVFGKKLRDRQDLQVVMLNVWRPIRQVEDNHLGICKWGSLVKEDALNMDIEPKNGDSALQAWRYREGQEWYYLSNQQADEVYVFLQHDDRAKEDGHGINVPHASFKLQGHNQPSTRMSFEAKIIAIIDRPTVVSPPARGKISKWKSSFKSAFT</sequence>
<dbReference type="Proteomes" id="UP000001072">
    <property type="component" value="Unassembled WGS sequence"/>
</dbReference>
<evidence type="ECO:0000256" key="1">
    <source>
        <dbReference type="ARBA" id="ARBA00023604"/>
    </source>
</evidence>
<organism evidence="3">
    <name type="scientific">Melampsora larici-populina (strain 98AG31 / pathotype 3-4-7)</name>
    <name type="common">Poplar leaf rust fungus</name>
    <dbReference type="NCBI Taxonomy" id="747676"/>
    <lineage>
        <taxon>Eukaryota</taxon>
        <taxon>Fungi</taxon>
        <taxon>Dikarya</taxon>
        <taxon>Basidiomycota</taxon>
        <taxon>Pucciniomycotina</taxon>
        <taxon>Pucciniomycetes</taxon>
        <taxon>Pucciniales</taxon>
        <taxon>Melampsoraceae</taxon>
        <taxon>Melampsora</taxon>
    </lineage>
</organism>
<dbReference type="GO" id="GO:0016491">
    <property type="term" value="F:oxidoreductase activity"/>
    <property type="evidence" value="ECO:0007669"/>
    <property type="project" value="InterPro"/>
</dbReference>
<keyword evidence="3" id="KW-1185">Reference proteome</keyword>
<gene>
    <name evidence="2" type="ORF">MELLADRAFT_67671</name>
</gene>
<dbReference type="HOGENOM" id="CLU_042688_6_1_1"/>
<proteinExistence type="inferred from homology"/>
<dbReference type="eggNOG" id="ENOG502S9MZ">
    <property type="taxonomic scope" value="Eukaryota"/>
</dbReference>
<dbReference type="EMBL" id="GL883145">
    <property type="protein sequence ID" value="EGG00644.1"/>
    <property type="molecule type" value="Genomic_DNA"/>
</dbReference>
<dbReference type="PANTHER" id="PTHR34598">
    <property type="entry name" value="BLL6449 PROTEIN"/>
    <property type="match status" value="1"/>
</dbReference>
<dbReference type="InterPro" id="IPR044053">
    <property type="entry name" value="AsaB-like"/>
</dbReference>